<name>A0A3A1Y1S8_9GAMM</name>
<dbReference type="InterPro" id="IPR007404">
    <property type="entry name" value="YdjM-like"/>
</dbReference>
<dbReference type="Pfam" id="PF04307">
    <property type="entry name" value="YdjM"/>
    <property type="match status" value="1"/>
</dbReference>
<comment type="caution">
    <text evidence="2">The sequence shown here is derived from an EMBL/GenBank/DDBJ whole genome shotgun (WGS) entry which is preliminary data.</text>
</comment>
<dbReference type="AlphaFoldDB" id="A0A3A1Y1S8"/>
<feature type="transmembrane region" description="Helical" evidence="1">
    <location>
        <begin position="93"/>
        <end position="111"/>
    </location>
</feature>
<proteinExistence type="predicted"/>
<sequence>MYRVGHSVTGANLGVCITLACANWLHFPFLISILAGYLAYKGSNAPDYLEMRWYDRKHQELRTLIPHRTLTHWFVPWLALGAYATYQVSQGSVYWVLVASYCAGALLHIILDLPNKKPILGLLPHTGICLKWWGSHEHQFLICCFTTVLMGIFIYYCFQGSWEYIANNPVTVVRDIWYQIMYEANRLVS</sequence>
<accession>A0A3A1Y1S8</accession>
<evidence type="ECO:0000256" key="1">
    <source>
        <dbReference type="SAM" id="Phobius"/>
    </source>
</evidence>
<keyword evidence="1" id="KW-1133">Transmembrane helix</keyword>
<dbReference type="EMBL" id="NRJF01000286">
    <property type="protein sequence ID" value="RIY31370.1"/>
    <property type="molecule type" value="Genomic_DNA"/>
</dbReference>
<evidence type="ECO:0000313" key="2">
    <source>
        <dbReference type="EMBL" id="RIY31370.1"/>
    </source>
</evidence>
<feature type="transmembrane region" description="Helical" evidence="1">
    <location>
        <begin position="70"/>
        <end position="86"/>
    </location>
</feature>
<dbReference type="Proteomes" id="UP000265964">
    <property type="component" value="Unassembled WGS sequence"/>
</dbReference>
<evidence type="ECO:0000313" key="3">
    <source>
        <dbReference type="Proteomes" id="UP000265964"/>
    </source>
</evidence>
<reference evidence="2 3" key="1">
    <citation type="submission" date="2017-08" db="EMBL/GenBank/DDBJ databases">
        <title>Reclassification of Bisgaard taxon 37 and 44.</title>
        <authorList>
            <person name="Christensen H."/>
        </authorList>
    </citation>
    <scope>NUCLEOTIDE SEQUENCE [LARGE SCALE GENOMIC DNA]</scope>
    <source>
        <strain evidence="2 3">EEAB3T1</strain>
    </source>
</reference>
<dbReference type="PROSITE" id="PS51257">
    <property type="entry name" value="PROKAR_LIPOPROTEIN"/>
    <property type="match status" value="1"/>
</dbReference>
<keyword evidence="3" id="KW-1185">Reference proteome</keyword>
<dbReference type="OrthoDB" id="6163946at2"/>
<keyword evidence="1" id="KW-0472">Membrane</keyword>
<evidence type="ECO:0008006" key="4">
    <source>
        <dbReference type="Google" id="ProtNLM"/>
    </source>
</evidence>
<feature type="transmembrane region" description="Helical" evidence="1">
    <location>
        <begin position="139"/>
        <end position="158"/>
    </location>
</feature>
<feature type="transmembrane region" description="Helical" evidence="1">
    <location>
        <begin position="12"/>
        <end position="40"/>
    </location>
</feature>
<keyword evidence="1" id="KW-0812">Transmembrane</keyword>
<gene>
    <name evidence="2" type="ORF">CKF59_07685</name>
</gene>
<organism evidence="2 3">
    <name type="scientific">Psittacicella gerlachiana</name>
    <dbReference type="NCBI Taxonomy" id="2028574"/>
    <lineage>
        <taxon>Bacteria</taxon>
        <taxon>Pseudomonadati</taxon>
        <taxon>Pseudomonadota</taxon>
        <taxon>Gammaproteobacteria</taxon>
        <taxon>Pasteurellales</taxon>
        <taxon>Psittacicellaceae</taxon>
        <taxon>Psittacicella</taxon>
    </lineage>
</organism>
<dbReference type="RefSeq" id="WP_119535323.1">
    <property type="nucleotide sequence ID" value="NZ_NRJF01000286.1"/>
</dbReference>
<protein>
    <recommendedName>
        <fullName evidence="4">LexA-binding, inner membrane-associated hydrolase</fullName>
    </recommendedName>
</protein>